<dbReference type="InterPro" id="IPR004424">
    <property type="entry name" value="IspE"/>
</dbReference>
<evidence type="ECO:0000256" key="9">
    <source>
        <dbReference type="ARBA" id="ARBA00032554"/>
    </source>
</evidence>
<accession>A0A495BK17</accession>
<dbReference type="PANTHER" id="PTHR43527:SF2">
    <property type="entry name" value="4-DIPHOSPHOCYTIDYL-2-C-METHYL-D-ERYTHRITOL KINASE, CHLOROPLASTIC"/>
    <property type="match status" value="1"/>
</dbReference>
<evidence type="ECO:0000256" key="8">
    <source>
        <dbReference type="ARBA" id="ARBA00023229"/>
    </source>
</evidence>
<dbReference type="PIRSF" id="PIRSF010376">
    <property type="entry name" value="IspE"/>
    <property type="match status" value="1"/>
</dbReference>
<evidence type="ECO:0000256" key="1">
    <source>
        <dbReference type="ARBA" id="ARBA00009684"/>
    </source>
</evidence>
<dbReference type="Proteomes" id="UP000279384">
    <property type="component" value="Unassembled WGS sequence"/>
</dbReference>
<feature type="binding site" evidence="10">
    <location>
        <begin position="97"/>
        <end position="107"/>
    </location>
    <ligand>
        <name>ATP</name>
        <dbReference type="ChEBI" id="CHEBI:30616"/>
    </ligand>
</feature>
<keyword evidence="6 10" id="KW-0418">Kinase</keyword>
<keyword evidence="8 10" id="KW-0414">Isoprene biosynthesis</keyword>
<dbReference type="EC" id="2.7.1.148" evidence="2 10"/>
<comment type="similarity">
    <text evidence="1 10">Belongs to the GHMP kinase family. IspE subfamily.</text>
</comment>
<dbReference type="UniPathway" id="UPA00056">
    <property type="reaction ID" value="UER00094"/>
</dbReference>
<comment type="caution">
    <text evidence="13">The sequence shown here is derived from an EMBL/GenBank/DDBJ whole genome shotgun (WGS) entry which is preliminary data.</text>
</comment>
<feature type="domain" description="GHMP kinase N-terminal" evidence="11">
    <location>
        <begin position="70"/>
        <end position="146"/>
    </location>
</feature>
<name>A0A495BK17_VOGIN</name>
<evidence type="ECO:0000256" key="7">
    <source>
        <dbReference type="ARBA" id="ARBA00022840"/>
    </source>
</evidence>
<dbReference type="GO" id="GO:0050515">
    <property type="term" value="F:4-(cytidine 5'-diphospho)-2-C-methyl-D-erythritol kinase activity"/>
    <property type="evidence" value="ECO:0007669"/>
    <property type="project" value="UniProtKB-UniRule"/>
</dbReference>
<evidence type="ECO:0000259" key="12">
    <source>
        <dbReference type="Pfam" id="PF08544"/>
    </source>
</evidence>
<dbReference type="Gene3D" id="3.30.70.890">
    <property type="entry name" value="GHMP kinase, C-terminal domain"/>
    <property type="match status" value="1"/>
</dbReference>
<comment type="catalytic activity">
    <reaction evidence="10">
        <text>4-CDP-2-C-methyl-D-erythritol + ATP = 4-CDP-2-C-methyl-D-erythritol 2-phosphate + ADP + H(+)</text>
        <dbReference type="Rhea" id="RHEA:18437"/>
        <dbReference type="ChEBI" id="CHEBI:15378"/>
        <dbReference type="ChEBI" id="CHEBI:30616"/>
        <dbReference type="ChEBI" id="CHEBI:57823"/>
        <dbReference type="ChEBI" id="CHEBI:57919"/>
        <dbReference type="ChEBI" id="CHEBI:456216"/>
        <dbReference type="EC" id="2.7.1.148"/>
    </reaction>
</comment>
<evidence type="ECO:0000256" key="2">
    <source>
        <dbReference type="ARBA" id="ARBA00012052"/>
    </source>
</evidence>
<dbReference type="HAMAP" id="MF_00061">
    <property type="entry name" value="IspE"/>
    <property type="match status" value="1"/>
</dbReference>
<evidence type="ECO:0000256" key="3">
    <source>
        <dbReference type="ARBA" id="ARBA00017473"/>
    </source>
</evidence>
<organism evidence="13 14">
    <name type="scientific">Vogesella indigofera</name>
    <name type="common">Pseudomonas indigofera</name>
    <dbReference type="NCBI Taxonomy" id="45465"/>
    <lineage>
        <taxon>Bacteria</taxon>
        <taxon>Pseudomonadati</taxon>
        <taxon>Pseudomonadota</taxon>
        <taxon>Betaproteobacteria</taxon>
        <taxon>Neisseriales</taxon>
        <taxon>Chromobacteriaceae</taxon>
        <taxon>Vogesella</taxon>
    </lineage>
</organism>
<dbReference type="NCBIfam" id="TIGR00154">
    <property type="entry name" value="ispE"/>
    <property type="match status" value="1"/>
</dbReference>
<dbReference type="Gene3D" id="3.30.230.10">
    <property type="match status" value="1"/>
</dbReference>
<dbReference type="GO" id="GO:0016114">
    <property type="term" value="P:terpenoid biosynthetic process"/>
    <property type="evidence" value="ECO:0007669"/>
    <property type="project" value="UniProtKB-UniRule"/>
</dbReference>
<feature type="active site" evidence="10">
    <location>
        <position position="14"/>
    </location>
</feature>
<evidence type="ECO:0000259" key="11">
    <source>
        <dbReference type="Pfam" id="PF00288"/>
    </source>
</evidence>
<dbReference type="InterPro" id="IPR013750">
    <property type="entry name" value="GHMP_kinase_C_dom"/>
</dbReference>
<sequence length="284" mass="30220">MTDSVFHAFPAPAKLNLNLLITGKRDDGYHLLDSDFRFIDLCDSIDIALRDDGDIVLLNPIPGVPPDSDLTVRAARLLQQASGSTLGASLRLHKRIPMGGGLGGGSSDAATVLLALNRLWGCGLSRAALMQLGVQLGADVPVFIFGRNARATGIGEQLSEISLPAAWYVVLHPTVHVPTATVFKEFSRQVLTGQASFSTMRTLATTPQKQNDLQSVVCQMYPAVNEALSALRECGSPLMTGSGACVFLECGNEDQAKTVYQSLSSRFSGFVAKGLAAHPMFDGE</sequence>
<keyword evidence="4 10" id="KW-0808">Transferase</keyword>
<keyword evidence="7 10" id="KW-0067">ATP-binding</keyword>
<dbReference type="RefSeq" id="WP_120809409.1">
    <property type="nucleotide sequence ID" value="NZ_RBID01000004.1"/>
</dbReference>
<comment type="pathway">
    <text evidence="10">Isoprenoid biosynthesis; isopentenyl diphosphate biosynthesis via DXP pathway; isopentenyl diphosphate from 1-deoxy-D-xylulose 5-phosphate: step 3/6.</text>
</comment>
<dbReference type="InterPro" id="IPR014721">
    <property type="entry name" value="Ribsml_uS5_D2-typ_fold_subgr"/>
</dbReference>
<dbReference type="PANTHER" id="PTHR43527">
    <property type="entry name" value="4-DIPHOSPHOCYTIDYL-2-C-METHYL-D-ERYTHRITOL KINASE, CHLOROPLASTIC"/>
    <property type="match status" value="1"/>
</dbReference>
<dbReference type="Pfam" id="PF00288">
    <property type="entry name" value="GHMP_kinases_N"/>
    <property type="match status" value="1"/>
</dbReference>
<feature type="domain" description="GHMP kinase C-terminal" evidence="12">
    <location>
        <begin position="210"/>
        <end position="267"/>
    </location>
</feature>
<dbReference type="EMBL" id="RBID01000004">
    <property type="protein sequence ID" value="RKQ62017.1"/>
    <property type="molecule type" value="Genomic_DNA"/>
</dbReference>
<comment type="function">
    <text evidence="10">Catalyzes the phosphorylation of the position 2 hydroxy group of 4-diphosphocytidyl-2C-methyl-D-erythritol.</text>
</comment>
<gene>
    <name evidence="10" type="primary">ispE</name>
    <name evidence="13" type="ORF">C8E02_0357</name>
</gene>
<keyword evidence="5 10" id="KW-0547">Nucleotide-binding</keyword>
<evidence type="ECO:0000313" key="14">
    <source>
        <dbReference type="Proteomes" id="UP000279384"/>
    </source>
</evidence>
<evidence type="ECO:0000256" key="6">
    <source>
        <dbReference type="ARBA" id="ARBA00022777"/>
    </source>
</evidence>
<dbReference type="SUPFAM" id="SSF54211">
    <property type="entry name" value="Ribosomal protein S5 domain 2-like"/>
    <property type="match status" value="1"/>
</dbReference>
<dbReference type="InterPro" id="IPR020568">
    <property type="entry name" value="Ribosomal_Su5_D2-typ_SF"/>
</dbReference>
<dbReference type="GO" id="GO:0019288">
    <property type="term" value="P:isopentenyl diphosphate biosynthetic process, methylerythritol 4-phosphate pathway"/>
    <property type="evidence" value="ECO:0007669"/>
    <property type="project" value="UniProtKB-UniRule"/>
</dbReference>
<protein>
    <recommendedName>
        <fullName evidence="3 10">4-diphosphocytidyl-2-C-methyl-D-erythritol kinase</fullName>
        <shortName evidence="10">CMK</shortName>
        <ecNumber evidence="2 10">2.7.1.148</ecNumber>
    </recommendedName>
    <alternativeName>
        <fullName evidence="9 10">4-(cytidine-5'-diphospho)-2-C-methyl-D-erythritol kinase</fullName>
    </alternativeName>
</protein>
<dbReference type="AlphaFoldDB" id="A0A495BK17"/>
<feature type="active site" evidence="10">
    <location>
        <position position="139"/>
    </location>
</feature>
<dbReference type="InterPro" id="IPR036554">
    <property type="entry name" value="GHMP_kinase_C_sf"/>
</dbReference>
<evidence type="ECO:0000256" key="5">
    <source>
        <dbReference type="ARBA" id="ARBA00022741"/>
    </source>
</evidence>
<proteinExistence type="inferred from homology"/>
<reference evidence="13 14" key="1">
    <citation type="submission" date="2018-10" db="EMBL/GenBank/DDBJ databases">
        <title>Genomic Encyclopedia of Type Strains, Phase IV (KMG-IV): sequencing the most valuable type-strain genomes for metagenomic binning, comparative biology and taxonomic classification.</title>
        <authorList>
            <person name="Goeker M."/>
        </authorList>
    </citation>
    <scope>NUCLEOTIDE SEQUENCE [LARGE SCALE GENOMIC DNA]</scope>
    <source>
        <strain evidence="13 14">DSM 3303</strain>
    </source>
</reference>
<dbReference type="InterPro" id="IPR006204">
    <property type="entry name" value="GHMP_kinase_N_dom"/>
</dbReference>
<dbReference type="Pfam" id="PF08544">
    <property type="entry name" value="GHMP_kinases_C"/>
    <property type="match status" value="1"/>
</dbReference>
<evidence type="ECO:0000256" key="10">
    <source>
        <dbReference type="HAMAP-Rule" id="MF_00061"/>
    </source>
</evidence>
<evidence type="ECO:0000313" key="13">
    <source>
        <dbReference type="EMBL" id="RKQ62017.1"/>
    </source>
</evidence>
<evidence type="ECO:0000256" key="4">
    <source>
        <dbReference type="ARBA" id="ARBA00022679"/>
    </source>
</evidence>
<dbReference type="GO" id="GO:0005524">
    <property type="term" value="F:ATP binding"/>
    <property type="evidence" value="ECO:0007669"/>
    <property type="project" value="UniProtKB-UniRule"/>
</dbReference>
<dbReference type="SUPFAM" id="SSF55060">
    <property type="entry name" value="GHMP Kinase, C-terminal domain"/>
    <property type="match status" value="1"/>
</dbReference>